<accession>A0A8H4PPM5</accession>
<gene>
    <name evidence="1" type="ORF">G6O67_004529</name>
</gene>
<reference evidence="1 2" key="1">
    <citation type="journal article" date="2020" name="Genome Biol. Evol.">
        <title>A new high-quality draft genome assembly of the Chinese cordyceps Ophiocordyceps sinensis.</title>
        <authorList>
            <person name="Shu R."/>
            <person name="Zhang J."/>
            <person name="Meng Q."/>
            <person name="Zhang H."/>
            <person name="Zhou G."/>
            <person name="Li M."/>
            <person name="Wu P."/>
            <person name="Zhao Y."/>
            <person name="Chen C."/>
            <person name="Qin Q."/>
        </authorList>
    </citation>
    <scope>NUCLEOTIDE SEQUENCE [LARGE SCALE GENOMIC DNA]</scope>
    <source>
        <strain evidence="1 2">IOZ07</strain>
    </source>
</reference>
<dbReference type="Proteomes" id="UP000557566">
    <property type="component" value="Unassembled WGS sequence"/>
</dbReference>
<keyword evidence="2" id="KW-1185">Reference proteome</keyword>
<organism evidence="1 2">
    <name type="scientific">Ophiocordyceps sinensis</name>
    <dbReference type="NCBI Taxonomy" id="72228"/>
    <lineage>
        <taxon>Eukaryota</taxon>
        <taxon>Fungi</taxon>
        <taxon>Dikarya</taxon>
        <taxon>Ascomycota</taxon>
        <taxon>Pezizomycotina</taxon>
        <taxon>Sordariomycetes</taxon>
        <taxon>Hypocreomycetidae</taxon>
        <taxon>Hypocreales</taxon>
        <taxon>Ophiocordycipitaceae</taxon>
        <taxon>Ophiocordyceps</taxon>
    </lineage>
</organism>
<protein>
    <submittedName>
        <fullName evidence="1">Uncharacterized protein</fullName>
    </submittedName>
</protein>
<evidence type="ECO:0000313" key="1">
    <source>
        <dbReference type="EMBL" id="KAF4508105.1"/>
    </source>
</evidence>
<proteinExistence type="predicted"/>
<name>A0A8H4PPM5_9HYPO</name>
<dbReference type="OrthoDB" id="3882058at2759"/>
<dbReference type="AlphaFoldDB" id="A0A8H4PPM5"/>
<evidence type="ECO:0000313" key="2">
    <source>
        <dbReference type="Proteomes" id="UP000557566"/>
    </source>
</evidence>
<sequence>MHSHDDTFDDVQWQRMDDCQPSRVPRMLESLDAQGKFPCRGDEDIVGPMQRDAVMVRARSEEGKGHFWRSLVDKVGFRK</sequence>
<comment type="caution">
    <text evidence="1">The sequence shown here is derived from an EMBL/GenBank/DDBJ whole genome shotgun (WGS) entry which is preliminary data.</text>
</comment>
<dbReference type="EMBL" id="JAAVMX010000005">
    <property type="protein sequence ID" value="KAF4508105.1"/>
    <property type="molecule type" value="Genomic_DNA"/>
</dbReference>